<gene>
    <name evidence="2" type="ORF">LZ495_08560</name>
</gene>
<proteinExistence type="predicted"/>
<sequence>MSAVALAAAAVVSLSAMTGCSGGGGGGKAAEASASAAEYRELGAKDVLAAVRAATSAHVYTTESFGDASLTGTKVTVRVGADGASEIERTFTREAIELVGEDPAQGLNTLTVRSVGGQHYMQARLMDPSAKSDWPKPWMHVDLDAAGGALADAAREAFAGGFRIPASAVWPIVLMASSPDTRATRQGTPGVDEQWIFTGTVTTSELEAYDLAELDLTQAGRDQLVKALPGNEFTVALYTDGRGLPQRMTLAGQMRGRDGEVRGSRVDVTFSRWNEPVAITAPRPDETFEASDLK</sequence>
<name>A0AA41U2M7_9ACTN</name>
<evidence type="ECO:0000313" key="3">
    <source>
        <dbReference type="Proteomes" id="UP001165378"/>
    </source>
</evidence>
<accession>A0AA41U2M7</accession>
<dbReference type="EMBL" id="JAKFHA010000003">
    <property type="protein sequence ID" value="MCF2527264.1"/>
    <property type="molecule type" value="Genomic_DNA"/>
</dbReference>
<evidence type="ECO:0008006" key="4">
    <source>
        <dbReference type="Google" id="ProtNLM"/>
    </source>
</evidence>
<dbReference type="Gene3D" id="2.50.20.20">
    <property type="match status" value="1"/>
</dbReference>
<evidence type="ECO:0000313" key="2">
    <source>
        <dbReference type="EMBL" id="MCF2527264.1"/>
    </source>
</evidence>
<comment type="caution">
    <text evidence="2">The sequence shown here is derived from an EMBL/GenBank/DDBJ whole genome shotgun (WGS) entry which is preliminary data.</text>
</comment>
<keyword evidence="1" id="KW-0732">Signal</keyword>
<dbReference type="AlphaFoldDB" id="A0AA41U2M7"/>
<feature type="signal peptide" evidence="1">
    <location>
        <begin position="1"/>
        <end position="18"/>
    </location>
</feature>
<dbReference type="Proteomes" id="UP001165378">
    <property type="component" value="Unassembled WGS sequence"/>
</dbReference>
<organism evidence="2 3">
    <name type="scientific">Yinghuangia soli</name>
    <dbReference type="NCBI Taxonomy" id="2908204"/>
    <lineage>
        <taxon>Bacteria</taxon>
        <taxon>Bacillati</taxon>
        <taxon>Actinomycetota</taxon>
        <taxon>Actinomycetes</taxon>
        <taxon>Kitasatosporales</taxon>
        <taxon>Streptomycetaceae</taxon>
        <taxon>Yinghuangia</taxon>
    </lineage>
</organism>
<feature type="chain" id="PRO_5041272602" description="Lipoprotein" evidence="1">
    <location>
        <begin position="19"/>
        <end position="294"/>
    </location>
</feature>
<dbReference type="RefSeq" id="WP_235051406.1">
    <property type="nucleotide sequence ID" value="NZ_JAKFHA010000003.1"/>
</dbReference>
<protein>
    <recommendedName>
        <fullName evidence="4">Lipoprotein</fullName>
    </recommendedName>
</protein>
<reference evidence="2" key="1">
    <citation type="submission" date="2022-01" db="EMBL/GenBank/DDBJ databases">
        <title>Genome-Based Taxonomic Classification of the Phylum Actinobacteria.</title>
        <authorList>
            <person name="Gao Y."/>
        </authorList>
    </citation>
    <scope>NUCLEOTIDE SEQUENCE</scope>
    <source>
        <strain evidence="2">KLBMP 8922</strain>
    </source>
</reference>
<keyword evidence="3" id="KW-1185">Reference proteome</keyword>
<evidence type="ECO:0000256" key="1">
    <source>
        <dbReference type="SAM" id="SignalP"/>
    </source>
</evidence>